<feature type="region of interest" description="Disordered" evidence="6">
    <location>
        <begin position="1"/>
        <end position="24"/>
    </location>
</feature>
<dbReference type="Pfam" id="PF00755">
    <property type="entry name" value="Carn_acyltransf"/>
    <property type="match status" value="1"/>
</dbReference>
<dbReference type="EMBL" id="RBNI01002536">
    <property type="protein sequence ID" value="RUP49178.1"/>
    <property type="molecule type" value="Genomic_DNA"/>
</dbReference>
<comment type="caution">
    <text evidence="8">The sequence shown here is derived from an EMBL/GenBank/DDBJ whole genome shotgun (WGS) entry which is preliminary data.</text>
</comment>
<accession>A0A433DEC4</accession>
<keyword evidence="3 5" id="KW-0012">Acyltransferase</keyword>
<evidence type="ECO:0000313" key="9">
    <source>
        <dbReference type="Proteomes" id="UP000268093"/>
    </source>
</evidence>
<feature type="domain" description="Choline/carnitine acyltransferase" evidence="7">
    <location>
        <begin position="22"/>
        <end position="583"/>
    </location>
</feature>
<keyword evidence="2 5" id="KW-0808">Transferase</keyword>
<evidence type="ECO:0000256" key="4">
    <source>
        <dbReference type="PIRSR" id="PIRSR600542-1"/>
    </source>
</evidence>
<name>A0A433DEC4_9FUNG</name>
<dbReference type="AlphaFoldDB" id="A0A433DEC4"/>
<sequence length="635" mass="71001">MAVYRLSQITHEPPTGPQPHTQTHTQHQATVAAAEEFLTNEGPELQERLKTYATDKSSYIEEFWYDSYLQYTDSVVLNLNPFFLLEDDPTPNRNDQVVRAASLVTSTLKFIHALRTKQLEPDVFRGTPLDMSQFERLFATARLPTDNGCTISTDNLSRHVVVVAHSQFYHFEVFDDDGNIALSDKEIVANLRAIRDDAAKTPITEIAKHAVGVLTTENRRVWATIRDSLNTNEINAEALGVIDKALFVVCLDHVAPTSSDDLSTNMLCGSYEIREGVQVGTCTNRWYDKLQVIVCENGSAGINFEHTGVDGHTVLRFVSDIYTDTILRFAQSISSQTRTLFHSSIAQSRRPPTLPGGRLSPATPDINPRKIEWVMTPEVRTGIRFAETRLSDLILQNDVKVLEFDKYGKSFITNMKLSPDAFVQMAFQAAYYGLYGKVECTYEPAMTKAFLHGRTEAIRSATLESTDFVKTFCSDAPPTEKLNALRKAIKKHSVLTRACSQGLGQDRHLYALECVWKRLYGADRDRRLPRIFEDKGWATLNHTIISTSNCGNPALRLFGFGPVVANGFGLGYIIKDEGIAVSVPLWILYVLFQFIPVHPSDLHNPPSLPPLPHPSFAPPLSIAKQPVFSVHSNPT</sequence>
<evidence type="ECO:0000256" key="3">
    <source>
        <dbReference type="ARBA" id="ARBA00023315"/>
    </source>
</evidence>
<evidence type="ECO:0000256" key="6">
    <source>
        <dbReference type="SAM" id="MobiDB-lite"/>
    </source>
</evidence>
<dbReference type="InterPro" id="IPR042231">
    <property type="entry name" value="Cho/carn_acyl_trans_2"/>
</dbReference>
<dbReference type="Proteomes" id="UP000268093">
    <property type="component" value="Unassembled WGS sequence"/>
</dbReference>
<proteinExistence type="inferred from homology"/>
<dbReference type="OrthoDB" id="240216at2759"/>
<dbReference type="PANTHER" id="PTHR22589">
    <property type="entry name" value="CARNITINE O-ACYLTRANSFERASE"/>
    <property type="match status" value="1"/>
</dbReference>
<evidence type="ECO:0000256" key="1">
    <source>
        <dbReference type="ARBA" id="ARBA00005232"/>
    </source>
</evidence>
<dbReference type="PANTHER" id="PTHR22589:SF29">
    <property type="entry name" value="MITOCHONDRIAL CARNITINE O-ACETYLTRANSFERASE-RELATED"/>
    <property type="match status" value="1"/>
</dbReference>
<comment type="similarity">
    <text evidence="1 5">Belongs to the carnitine/choline acetyltransferase family.</text>
</comment>
<evidence type="ECO:0000259" key="7">
    <source>
        <dbReference type="Pfam" id="PF00755"/>
    </source>
</evidence>
<dbReference type="InterPro" id="IPR000542">
    <property type="entry name" value="Carn_acyl_trans"/>
</dbReference>
<feature type="compositionally biased region" description="Low complexity" evidence="6">
    <location>
        <begin position="10"/>
        <end position="24"/>
    </location>
</feature>
<dbReference type="GO" id="GO:0009437">
    <property type="term" value="P:carnitine metabolic process"/>
    <property type="evidence" value="ECO:0007669"/>
    <property type="project" value="TreeGrafter"/>
</dbReference>
<organism evidence="8 9">
    <name type="scientific">Jimgerdemannia flammicorona</name>
    <dbReference type="NCBI Taxonomy" id="994334"/>
    <lineage>
        <taxon>Eukaryota</taxon>
        <taxon>Fungi</taxon>
        <taxon>Fungi incertae sedis</taxon>
        <taxon>Mucoromycota</taxon>
        <taxon>Mucoromycotina</taxon>
        <taxon>Endogonomycetes</taxon>
        <taxon>Endogonales</taxon>
        <taxon>Endogonaceae</taxon>
        <taxon>Jimgerdemannia</taxon>
    </lineage>
</organism>
<protein>
    <submittedName>
        <fullName evidence="8">Acyltransferase ChoActase/COT/CPT</fullName>
    </submittedName>
</protein>
<dbReference type="PROSITE" id="PS00440">
    <property type="entry name" value="ACYLTRANSF_C_2"/>
    <property type="match status" value="1"/>
</dbReference>
<keyword evidence="9" id="KW-1185">Reference proteome</keyword>
<dbReference type="FunFam" id="3.30.559.70:FF:000003">
    <property type="entry name" value="Carnitine acetyl transferase FacC"/>
    <property type="match status" value="1"/>
</dbReference>
<gene>
    <name evidence="8" type="ORF">BC936DRAFT_143118</name>
</gene>
<evidence type="ECO:0000256" key="2">
    <source>
        <dbReference type="ARBA" id="ARBA00022679"/>
    </source>
</evidence>
<dbReference type="GO" id="GO:0005739">
    <property type="term" value="C:mitochondrion"/>
    <property type="evidence" value="ECO:0007669"/>
    <property type="project" value="TreeGrafter"/>
</dbReference>
<dbReference type="GO" id="GO:0004092">
    <property type="term" value="F:carnitine O-acetyltransferase activity"/>
    <property type="evidence" value="ECO:0007669"/>
    <property type="project" value="TreeGrafter"/>
</dbReference>
<dbReference type="InterPro" id="IPR039551">
    <property type="entry name" value="Cho/carn_acyl_trans"/>
</dbReference>
<dbReference type="InterPro" id="IPR023213">
    <property type="entry name" value="CAT-like_dom_sf"/>
</dbReference>
<feature type="active site" description="Proton acceptor" evidence="4">
    <location>
        <position position="306"/>
    </location>
</feature>
<reference evidence="8 9" key="1">
    <citation type="journal article" date="2018" name="New Phytol.">
        <title>Phylogenomics of Endogonaceae and evolution of mycorrhizas within Mucoromycota.</title>
        <authorList>
            <person name="Chang Y."/>
            <person name="Desiro A."/>
            <person name="Na H."/>
            <person name="Sandor L."/>
            <person name="Lipzen A."/>
            <person name="Clum A."/>
            <person name="Barry K."/>
            <person name="Grigoriev I.V."/>
            <person name="Martin F.M."/>
            <person name="Stajich J.E."/>
            <person name="Smith M.E."/>
            <person name="Bonito G."/>
            <person name="Spatafora J.W."/>
        </authorList>
    </citation>
    <scope>NUCLEOTIDE SEQUENCE [LARGE SCALE GENOMIC DNA]</scope>
    <source>
        <strain evidence="8 9">GMNB39</strain>
    </source>
</reference>
<evidence type="ECO:0000256" key="5">
    <source>
        <dbReference type="RuleBase" id="RU003801"/>
    </source>
</evidence>
<dbReference type="SUPFAM" id="SSF52777">
    <property type="entry name" value="CoA-dependent acyltransferases"/>
    <property type="match status" value="2"/>
</dbReference>
<evidence type="ECO:0000313" key="8">
    <source>
        <dbReference type="EMBL" id="RUP49178.1"/>
    </source>
</evidence>
<dbReference type="Gene3D" id="3.30.559.70">
    <property type="entry name" value="Choline/Carnitine o-acyltransferase, domain 2"/>
    <property type="match status" value="1"/>
</dbReference>
<dbReference type="Gene3D" id="3.30.559.10">
    <property type="entry name" value="Chloramphenicol acetyltransferase-like domain"/>
    <property type="match status" value="1"/>
</dbReference>